<sequence length="121" mass="12854">MSMVAVRSCAAGGICALSLDIRFGIRGEATPPWPGAARLGAARAGPGRSRSSAAPLNLLNSFSRGRASDAPWTPCATTYHSIESHITTSHSYTKFRPPFCAYVARVVRTSGIRCALTLSNW</sequence>
<keyword evidence="2" id="KW-1185">Reference proteome</keyword>
<evidence type="ECO:0000313" key="1">
    <source>
        <dbReference type="EMBL" id="GBP77101.1"/>
    </source>
</evidence>
<evidence type="ECO:0000313" key="2">
    <source>
        <dbReference type="Proteomes" id="UP000299102"/>
    </source>
</evidence>
<name>A0A4C1YL04_EUMVA</name>
<accession>A0A4C1YL04</accession>
<organism evidence="1 2">
    <name type="scientific">Eumeta variegata</name>
    <name type="common">Bagworm moth</name>
    <name type="synonym">Eumeta japonica</name>
    <dbReference type="NCBI Taxonomy" id="151549"/>
    <lineage>
        <taxon>Eukaryota</taxon>
        <taxon>Metazoa</taxon>
        <taxon>Ecdysozoa</taxon>
        <taxon>Arthropoda</taxon>
        <taxon>Hexapoda</taxon>
        <taxon>Insecta</taxon>
        <taxon>Pterygota</taxon>
        <taxon>Neoptera</taxon>
        <taxon>Endopterygota</taxon>
        <taxon>Lepidoptera</taxon>
        <taxon>Glossata</taxon>
        <taxon>Ditrysia</taxon>
        <taxon>Tineoidea</taxon>
        <taxon>Psychidae</taxon>
        <taxon>Oiketicinae</taxon>
        <taxon>Eumeta</taxon>
    </lineage>
</organism>
<dbReference type="EMBL" id="BGZK01001317">
    <property type="protein sequence ID" value="GBP77101.1"/>
    <property type="molecule type" value="Genomic_DNA"/>
</dbReference>
<comment type="caution">
    <text evidence="1">The sequence shown here is derived from an EMBL/GenBank/DDBJ whole genome shotgun (WGS) entry which is preliminary data.</text>
</comment>
<dbReference type="AlphaFoldDB" id="A0A4C1YL04"/>
<gene>
    <name evidence="1" type="ORF">EVAR_61103_1</name>
</gene>
<reference evidence="1 2" key="1">
    <citation type="journal article" date="2019" name="Commun. Biol.">
        <title>The bagworm genome reveals a unique fibroin gene that provides high tensile strength.</title>
        <authorList>
            <person name="Kono N."/>
            <person name="Nakamura H."/>
            <person name="Ohtoshi R."/>
            <person name="Tomita M."/>
            <person name="Numata K."/>
            <person name="Arakawa K."/>
        </authorList>
    </citation>
    <scope>NUCLEOTIDE SEQUENCE [LARGE SCALE GENOMIC DNA]</scope>
</reference>
<proteinExistence type="predicted"/>
<protein>
    <submittedName>
        <fullName evidence="1">Uncharacterized protein</fullName>
    </submittedName>
</protein>
<dbReference type="Proteomes" id="UP000299102">
    <property type="component" value="Unassembled WGS sequence"/>
</dbReference>